<feature type="chain" id="PRO_5029908936" description="Esterase-like activity of phytase family protein" evidence="3">
    <location>
        <begin position="22"/>
        <end position="336"/>
    </location>
</feature>
<feature type="transmembrane region" description="Helical" evidence="2">
    <location>
        <begin position="308"/>
        <end position="328"/>
    </location>
</feature>
<evidence type="ECO:0000256" key="1">
    <source>
        <dbReference type="ARBA" id="ARBA00022737"/>
    </source>
</evidence>
<comment type="caution">
    <text evidence="4">The sequence shown here is derived from an EMBL/GenBank/DDBJ whole genome shotgun (WGS) entry which is preliminary data.</text>
</comment>
<keyword evidence="1" id="KW-0677">Repeat</keyword>
<evidence type="ECO:0000313" key="4">
    <source>
        <dbReference type="EMBL" id="NEK57178.1"/>
    </source>
</evidence>
<evidence type="ECO:0000256" key="3">
    <source>
        <dbReference type="SAM" id="SignalP"/>
    </source>
</evidence>
<evidence type="ECO:0000313" key="5">
    <source>
        <dbReference type="Proteomes" id="UP000470246"/>
    </source>
</evidence>
<dbReference type="AlphaFoldDB" id="A0A7K3VXT5"/>
<dbReference type="Pfam" id="PF01436">
    <property type="entry name" value="NHL"/>
    <property type="match status" value="1"/>
</dbReference>
<evidence type="ECO:0000256" key="2">
    <source>
        <dbReference type="SAM" id="Phobius"/>
    </source>
</evidence>
<gene>
    <name evidence="4" type="ORF">GCU56_04730</name>
</gene>
<dbReference type="SUPFAM" id="SSF101898">
    <property type="entry name" value="NHL repeat"/>
    <property type="match status" value="1"/>
</dbReference>
<keyword evidence="5" id="KW-1185">Reference proteome</keyword>
<dbReference type="EMBL" id="JAAGWF010000005">
    <property type="protein sequence ID" value="NEK57178.1"/>
    <property type="molecule type" value="Genomic_DNA"/>
</dbReference>
<sequence length="336" mass="33384">MAAGVALAATLVLGPALPAAAEQAAADPAAPSTRCQLTDPRLPELSGLVAVGDQMLAINDGGDRIDVYLLDAGCQVVTVQGADVDPYDPEDLAVGPDGTVWVADTGDNQGDRTTVALLALRPDGGTGLYRLAYPDGPRDVEALLLAPDGVPYLVSKEVLGASKVYRPVADLLDGGTVGLVEVAAVNLTVTGTPGGPVGRAGQLMVTGGAVAADGSRLALRTYTDAYVWALAGADVVGALAGEPTRIALPEAPQGEAVSFTADSTGLVVASEGLPSDVTVVPLPAAAIAAASSGPADGSLTDLFSADDGLPVVPAALIAAGVAAVLVWLGGKVRRRS</sequence>
<keyword evidence="2" id="KW-1133">Transmembrane helix</keyword>
<reference evidence="4 5" key="1">
    <citation type="submission" date="2020-02" db="EMBL/GenBank/DDBJ databases">
        <title>Geodermatophilus sabuli CPCC 205279 I12A-02694.</title>
        <authorList>
            <person name="Jiang Z."/>
        </authorList>
    </citation>
    <scope>NUCLEOTIDE SEQUENCE [LARGE SCALE GENOMIC DNA]</scope>
    <source>
        <strain evidence="4 5">I12A-02694</strain>
    </source>
</reference>
<keyword evidence="2" id="KW-0812">Transmembrane</keyword>
<keyword evidence="2" id="KW-0472">Membrane</keyword>
<proteinExistence type="predicted"/>
<dbReference type="InterPro" id="IPR001258">
    <property type="entry name" value="NHL_repeat"/>
</dbReference>
<dbReference type="Proteomes" id="UP000470246">
    <property type="component" value="Unassembled WGS sequence"/>
</dbReference>
<evidence type="ECO:0008006" key="6">
    <source>
        <dbReference type="Google" id="ProtNLM"/>
    </source>
</evidence>
<name>A0A7K3VXT5_9ACTN</name>
<organism evidence="4 5">
    <name type="scientific">Geodermatophilus sabuli</name>
    <dbReference type="NCBI Taxonomy" id="1564158"/>
    <lineage>
        <taxon>Bacteria</taxon>
        <taxon>Bacillati</taxon>
        <taxon>Actinomycetota</taxon>
        <taxon>Actinomycetes</taxon>
        <taxon>Geodermatophilales</taxon>
        <taxon>Geodermatophilaceae</taxon>
        <taxon>Geodermatophilus</taxon>
    </lineage>
</organism>
<keyword evidence="3" id="KW-0732">Signal</keyword>
<protein>
    <recommendedName>
        <fullName evidence="6">Esterase-like activity of phytase family protein</fullName>
    </recommendedName>
</protein>
<accession>A0A7K3VXT5</accession>
<feature type="signal peptide" evidence="3">
    <location>
        <begin position="1"/>
        <end position="21"/>
    </location>
</feature>